<dbReference type="PANTHER" id="PTHR33420">
    <property type="entry name" value="FIMBRIAL SUBUNIT ELFA-RELATED"/>
    <property type="match status" value="1"/>
</dbReference>
<feature type="domain" description="Fimbrial-type adhesion" evidence="1">
    <location>
        <begin position="51"/>
        <end position="185"/>
    </location>
</feature>
<dbReference type="Gene3D" id="2.60.40.1090">
    <property type="entry name" value="Fimbrial-type adhesion domain"/>
    <property type="match status" value="1"/>
</dbReference>
<dbReference type="Pfam" id="PF00419">
    <property type="entry name" value="Fimbrial"/>
    <property type="match status" value="1"/>
</dbReference>
<name>A0ABC9U7U8_ENTAS</name>
<evidence type="ECO:0000313" key="3">
    <source>
        <dbReference type="Proteomes" id="UP000017391"/>
    </source>
</evidence>
<gene>
    <name evidence="2" type="ORF">L402_03891</name>
</gene>
<dbReference type="InterPro" id="IPR036937">
    <property type="entry name" value="Adhesion_dom_fimbrial_sf"/>
</dbReference>
<sequence length="186" mass="19672">MAIRSRLLPHCNFRLIEQTVMKRILHIVTLSGLLLTGTPNAAQVGDQMSVNFKGTFIITTPCTVSGDEVIDVSFGSISVGKVNGIDNKQDIPYTVDCHGAPDDSALNIQVSGVAEIFDDAAVTTSADGLGIQIQANGVPMKLNQPLKTTLGGLQSLVLSAVPVKDPNKVLSEQTFTAVATLTADYF</sequence>
<dbReference type="InterPro" id="IPR008966">
    <property type="entry name" value="Adhesion_dom_sf"/>
</dbReference>
<evidence type="ECO:0000313" key="2">
    <source>
        <dbReference type="EMBL" id="ESM30395.1"/>
    </source>
</evidence>
<dbReference type="AlphaFoldDB" id="A0ABC9U7U8"/>
<dbReference type="InterPro" id="IPR000259">
    <property type="entry name" value="Adhesion_dom_fimbrial"/>
</dbReference>
<dbReference type="PANTHER" id="PTHR33420:SF33">
    <property type="entry name" value="MINOR FIMBRIAL SUBUNIT"/>
    <property type="match status" value="1"/>
</dbReference>
<proteinExistence type="predicted"/>
<reference evidence="3" key="1">
    <citation type="submission" date="2013-09" db="EMBL/GenBank/DDBJ databases">
        <title>The Genome Sequence of Enterobacter cloacae BWH 31.</title>
        <authorList>
            <consortium name="The Broad Institute Genomics Platform"/>
            <consortium name="The Broad Institute Genome Sequencing Center for Infectious Disease"/>
            <person name="Murphy C."/>
            <person name="Cosimi L."/>
            <person name="Cerqueira G."/>
            <person name="Feldgarden M."/>
            <person name="Hung D."/>
            <person name="Onderdonk A.B."/>
            <person name="Ferraro M.J."/>
            <person name="Hooper D."/>
            <person name="Dekker J."/>
            <person name="O'Brien T."/>
            <person name="Huang S."/>
            <person name="Quan V."/>
            <person name="Ernst C."/>
            <person name="Delaney M."/>
            <person name="DuBois A."/>
            <person name="Young S.K."/>
            <person name="Zeng Q."/>
            <person name="Gargeya S."/>
            <person name="Fitzgerald M."/>
            <person name="Abouelleil A."/>
            <person name="Alvarado L."/>
            <person name="Berlin A.M."/>
            <person name="Chapman S.B."/>
            <person name="Gainer-Dewar J."/>
            <person name="Goldberg J."/>
            <person name="Gnerre S."/>
            <person name="Griggs A."/>
            <person name="Gujja S."/>
            <person name="Hansen M."/>
            <person name="Howarth C."/>
            <person name="Imamovic A."/>
            <person name="Ireland A."/>
            <person name="Larimer J."/>
            <person name="McCowan C."/>
            <person name="Murphy C."/>
            <person name="Pearson M."/>
            <person name="Poon T.W."/>
            <person name="Priest M."/>
            <person name="Roberts A."/>
            <person name="Saif S."/>
            <person name="Shea T."/>
            <person name="Sykes S."/>
            <person name="Wortman J."/>
            <person name="Nusbaum C."/>
            <person name="Birren B."/>
        </authorList>
    </citation>
    <scope>NUCLEOTIDE SEQUENCE [LARGE SCALE GENOMIC DNA]</scope>
    <source>
        <strain evidence="3">BWH 31</strain>
    </source>
</reference>
<organism evidence="2 3">
    <name type="scientific">Enterobacter asburiae</name>
    <dbReference type="NCBI Taxonomy" id="61645"/>
    <lineage>
        <taxon>Bacteria</taxon>
        <taxon>Pseudomonadati</taxon>
        <taxon>Pseudomonadota</taxon>
        <taxon>Gammaproteobacteria</taxon>
        <taxon>Enterobacterales</taxon>
        <taxon>Enterobacteriaceae</taxon>
        <taxon>Enterobacter</taxon>
        <taxon>Enterobacter cloacae complex</taxon>
    </lineage>
</organism>
<dbReference type="Proteomes" id="UP000017391">
    <property type="component" value="Unassembled WGS sequence"/>
</dbReference>
<evidence type="ECO:0000259" key="1">
    <source>
        <dbReference type="Pfam" id="PF00419"/>
    </source>
</evidence>
<protein>
    <recommendedName>
        <fullName evidence="1">Fimbrial-type adhesion domain-containing protein</fullName>
    </recommendedName>
</protein>
<dbReference type="EMBL" id="AYIP01000014">
    <property type="protein sequence ID" value="ESM30395.1"/>
    <property type="molecule type" value="Genomic_DNA"/>
</dbReference>
<dbReference type="SUPFAM" id="SSF49401">
    <property type="entry name" value="Bacterial adhesins"/>
    <property type="match status" value="1"/>
</dbReference>
<accession>A0ABC9U7U8</accession>
<comment type="caution">
    <text evidence="2">The sequence shown here is derived from an EMBL/GenBank/DDBJ whole genome shotgun (WGS) entry which is preliminary data.</text>
</comment>
<dbReference type="InterPro" id="IPR050263">
    <property type="entry name" value="Bact_Fimbrial_Adh_Pro"/>
</dbReference>